<dbReference type="EMBL" id="SHNN01000006">
    <property type="protein sequence ID" value="MCX2983311.1"/>
    <property type="molecule type" value="Genomic_DNA"/>
</dbReference>
<dbReference type="Proteomes" id="UP001143362">
    <property type="component" value="Unassembled WGS sequence"/>
</dbReference>
<accession>A0ABT3TNK2</accession>
<proteinExistence type="predicted"/>
<protein>
    <recommendedName>
        <fullName evidence="3">Sulphotransferase Stf0 domain-containing protein</fullName>
    </recommendedName>
</protein>
<name>A0ABT3TNK2_9GAMM</name>
<organism evidence="1 2">
    <name type="scientific">Candidatus Litorirhabdus singularis</name>
    <dbReference type="NCBI Taxonomy" id="2518993"/>
    <lineage>
        <taxon>Bacteria</taxon>
        <taxon>Pseudomonadati</taxon>
        <taxon>Pseudomonadota</taxon>
        <taxon>Gammaproteobacteria</taxon>
        <taxon>Cellvibrionales</taxon>
        <taxon>Halieaceae</taxon>
        <taxon>Candidatus Litorirhabdus</taxon>
    </lineage>
</organism>
<evidence type="ECO:0000313" key="2">
    <source>
        <dbReference type="Proteomes" id="UP001143362"/>
    </source>
</evidence>
<evidence type="ECO:0000313" key="1">
    <source>
        <dbReference type="EMBL" id="MCX2983311.1"/>
    </source>
</evidence>
<comment type="caution">
    <text evidence="1">The sequence shown here is derived from an EMBL/GenBank/DDBJ whole genome shotgun (WGS) entry which is preliminary data.</text>
</comment>
<dbReference type="RefSeq" id="WP_279247345.1">
    <property type="nucleotide sequence ID" value="NZ_SHNN01000006.1"/>
</dbReference>
<dbReference type="InterPro" id="IPR027417">
    <property type="entry name" value="P-loop_NTPase"/>
</dbReference>
<dbReference type="Gene3D" id="3.40.50.300">
    <property type="entry name" value="P-loop containing nucleotide triphosphate hydrolases"/>
    <property type="match status" value="1"/>
</dbReference>
<sequence length="346" mass="39967">MKIFKKYLTKSNIQDQSGKKKPTIYFHFGMAKAASSSIQFWLNNNREILVKNGVLYPDSFIVNDAHYAFSSLFNFGPREVKDKGSKLEELSSLVNQYVDTGQYKAIVWSSEFFSGHRDISELKDFFSDFNCRIIIYLRRHDYWWQSKYAQDLKFPSERSHPTGLKAYIDYQVQLDSQSLYATSLDELARVFGRENLIVRPLEQEQMPKGLIVDFLNIIGVKTSGLDIGTTTINKKMSNQANYILDHARISGIARAEYGRLSNYLQKNDPFSDRSPLFSPEERLSMLEHYQRTQYDHIAKTYLGRADGTLFFSPLPQSTVPWQPPELPETEEIIRIIAASQRGGYQN</sequence>
<keyword evidence="2" id="KW-1185">Reference proteome</keyword>
<reference evidence="1" key="1">
    <citation type="submission" date="2019-02" db="EMBL/GenBank/DDBJ databases">
        <authorList>
            <person name="Li S.-H."/>
        </authorList>
    </citation>
    <scope>NUCLEOTIDE SEQUENCE</scope>
    <source>
        <strain evidence="1">IMCC14734</strain>
    </source>
</reference>
<evidence type="ECO:0008006" key="3">
    <source>
        <dbReference type="Google" id="ProtNLM"/>
    </source>
</evidence>
<gene>
    <name evidence="1" type="ORF">EYC98_20815</name>
</gene>
<dbReference type="SUPFAM" id="SSF52540">
    <property type="entry name" value="P-loop containing nucleoside triphosphate hydrolases"/>
    <property type="match status" value="1"/>
</dbReference>